<geneLocation type="plasmid" evidence="1">
    <name>unnamed4</name>
</geneLocation>
<protein>
    <submittedName>
        <fullName evidence="1">Uncharacterized protein</fullName>
    </submittedName>
</protein>
<accession>A0A1B2EZH0</accession>
<dbReference type="KEGG" id="moc:BB934_44920"/>
<gene>
    <name evidence="1" type="ORF">BB934_44920</name>
</gene>
<dbReference type="EMBL" id="CP016620">
    <property type="protein sequence ID" value="ANY85308.1"/>
    <property type="molecule type" value="Genomic_DNA"/>
</dbReference>
<dbReference type="AlphaFoldDB" id="A0A1B2EZH0"/>
<keyword evidence="1" id="KW-0614">Plasmid</keyword>
<name>A0A1B2EZH0_9HYPH</name>
<reference evidence="1" key="1">
    <citation type="submission" date="2016-07" db="EMBL/GenBank/DDBJ databases">
        <title>Microvirga ossetica sp. nov. a new species of rhizobia isolated from root nodules of the legume species Vicia alpestris Steven originated from North Ossetia region in the Caucasus.</title>
        <authorList>
            <person name="Safronova V.I."/>
            <person name="Kuznetsova I.G."/>
            <person name="Sazanova A.L."/>
            <person name="Belimov A."/>
            <person name="Andronov E."/>
            <person name="Osledkin Y.S."/>
            <person name="Onishchuk O.P."/>
            <person name="Kurchak O.N."/>
            <person name="Shaposhnikov A.I."/>
            <person name="Willems A."/>
            <person name="Tikhonovich I.A."/>
        </authorList>
    </citation>
    <scope>NUCLEOTIDE SEQUENCE [LARGE SCALE GENOMIC DNA]</scope>
    <source>
        <strain evidence="1">V5/3M</strain>
        <plasmid evidence="1">unnamed4</plasmid>
    </source>
</reference>
<proteinExistence type="predicted"/>
<evidence type="ECO:0000313" key="1">
    <source>
        <dbReference type="EMBL" id="ANY85308.1"/>
    </source>
</evidence>
<organism evidence="1">
    <name type="scientific">Microvirga ossetica</name>
    <dbReference type="NCBI Taxonomy" id="1882682"/>
    <lineage>
        <taxon>Bacteria</taxon>
        <taxon>Pseudomonadati</taxon>
        <taxon>Pseudomonadota</taxon>
        <taxon>Alphaproteobacteria</taxon>
        <taxon>Hyphomicrobiales</taxon>
        <taxon>Methylobacteriaceae</taxon>
        <taxon>Microvirga</taxon>
    </lineage>
</organism>
<sequence length="78" mass="8626">MEATDLQIRLAHLAPGETLLLPVAKIEQAFHFYTAPEERRSAAVRLAELYQCSLTVCGPGGSQILFTRHEQLSPTNFA</sequence>